<dbReference type="GO" id="GO:0005524">
    <property type="term" value="F:ATP binding"/>
    <property type="evidence" value="ECO:0007669"/>
    <property type="project" value="UniProtKB-KW"/>
</dbReference>
<dbReference type="Gene3D" id="3.40.50.300">
    <property type="entry name" value="P-loop containing nucleotide triphosphate hydrolases"/>
    <property type="match status" value="1"/>
</dbReference>
<reference evidence="8" key="1">
    <citation type="submission" date="2008-06" db="EMBL/GenBank/DDBJ databases">
        <authorList>
            <person name="Ryabov E."/>
            <person name="Winstanley D."/>
            <person name="Naish N."/>
            <person name="Keane G."/>
            <person name="Evered C."/>
        </authorList>
    </citation>
    <scope>NUCLEOTIDE SEQUENCE</scope>
    <source>
        <strain evidence="8">WS-2002</strain>
    </source>
</reference>
<dbReference type="GO" id="GO:0006260">
    <property type="term" value="P:DNA replication"/>
    <property type="evidence" value="ECO:0007669"/>
    <property type="project" value="UniProtKB-KW"/>
</dbReference>
<evidence type="ECO:0000256" key="4">
    <source>
        <dbReference type="ARBA" id="ARBA00022741"/>
    </source>
</evidence>
<sequence length="710" mass="80667">MVDVVVCDKVFNCSDIPDHIHDGSNSKNTGAQNGGRRYRSDTTTDTEEKTINVAEKTQLRSGVFVGRTTAEETKTTRIGENIDRPDFFSDGHFGEFGRGRKRIKRDLSDARRETRRANAKILETRYPKFRGLHEFFRSAVPTQQPGLCGMSAVDSISNSHVPFTPMEIDKECGKFRSVNVKSQALETDSAINPLAVASGIDNVFGKSGDGRERVVGMDEITTTDLSDNDAGYRKLARETFVRYLGSTARYVSDICVPQDREEFVQFIVDVRQLSGLSSQEQMRLVSCHDTHIHVVHTCAYSNSTCRCAWLSGSAIWRNRRVARHRRRVFAADISAIEWEAIYRYFTTNGHAIQDIESGGSNARLCLRLKSLQEGGYKIPGQESVVYKSVYESCRNIGREPPDKDQAGLDSERSAGGYQGEEKHEDGPGVRVWPKTLDELLVKYPCCPPEAFYNVKEFYNNPHLNHIDDNCKKIRVALRNWCARIREWSVSEFNDYYSSGKITPYFNAYSRDKKQVYYDVQTSVQIAEELLCYQFDNDGDLISKFLYDVYAIVDKLVPKRNSMCVVSPPSAGKNFFFDAVASYFLNYGMFGTANKTNNFSWADGAGKRLVLWNEPNYETFHVEKIKELLGGDTTRVHVKYKGDQPLQGPPIFLLTNNTLSICNDPAFADRLVTYEWKSAPFLKQYNKKLNPLFFYVLLTKWIKVVNPNNKS</sequence>
<dbReference type="EMBL" id="EU851411">
    <property type="protein sequence ID" value="ACG50803.1"/>
    <property type="molecule type" value="Genomic_DNA"/>
</dbReference>
<evidence type="ECO:0000259" key="7">
    <source>
        <dbReference type="PROSITE" id="PS51206"/>
    </source>
</evidence>
<name>B5LND4_9VIRU</name>
<evidence type="ECO:0000313" key="8">
    <source>
        <dbReference type="EMBL" id="ACG50803.1"/>
    </source>
</evidence>
<evidence type="ECO:0000256" key="3">
    <source>
        <dbReference type="ARBA" id="ARBA00022705"/>
    </source>
</evidence>
<dbReference type="SUPFAM" id="SSF52540">
    <property type="entry name" value="P-loop containing nucleoside triphosphate hydrolases"/>
    <property type="match status" value="1"/>
</dbReference>
<dbReference type="GO" id="GO:0042025">
    <property type="term" value="C:host cell nucleus"/>
    <property type="evidence" value="ECO:0007669"/>
    <property type="project" value="UniProtKB-SubCell"/>
</dbReference>
<comment type="subcellular location">
    <subcellularLocation>
        <location evidence="1">Host nucleus</location>
    </subcellularLocation>
</comment>
<accession>B5LND4</accession>
<feature type="domain" description="SF3 helicase" evidence="7">
    <location>
        <begin position="521"/>
        <end position="691"/>
    </location>
</feature>
<keyword evidence="5" id="KW-0067">ATP-binding</keyword>
<dbReference type="InterPro" id="IPR027417">
    <property type="entry name" value="P-loop_NTPase"/>
</dbReference>
<feature type="compositionally biased region" description="Basic and acidic residues" evidence="6">
    <location>
        <begin position="397"/>
        <end position="412"/>
    </location>
</feature>
<keyword evidence="3" id="KW-0235">DNA replication</keyword>
<reference evidence="8" key="2">
    <citation type="journal article" date="2009" name="Proc. Natl. Acad. Sci. U.S.A.">
        <title>Densovirus induces winged morphs in asexual clones of the rosy apple aphid, Dysaphis plantaginea.</title>
        <authorList>
            <person name="Ryabov E.V."/>
            <person name="Keane G."/>
            <person name="Naish N."/>
            <person name="Evered C."/>
            <person name="Winstanley D."/>
        </authorList>
    </citation>
    <scope>NUCLEOTIDE SEQUENCE</scope>
    <source>
        <strain evidence="8">WS-2002</strain>
    </source>
</reference>
<dbReference type="PROSITE" id="PS51206">
    <property type="entry name" value="SF3_HELICASE_1"/>
    <property type="match status" value="1"/>
</dbReference>
<keyword evidence="4" id="KW-0547">Nucleotide-binding</keyword>
<evidence type="ECO:0000256" key="5">
    <source>
        <dbReference type="ARBA" id="ARBA00022840"/>
    </source>
</evidence>
<dbReference type="InterPro" id="IPR014015">
    <property type="entry name" value="Helicase_SF3_DNA-vir"/>
</dbReference>
<feature type="region of interest" description="Disordered" evidence="6">
    <location>
        <begin position="397"/>
        <end position="428"/>
    </location>
</feature>
<protein>
    <submittedName>
        <fullName evidence="8">Putative non-structural protein</fullName>
    </submittedName>
</protein>
<proteinExistence type="predicted"/>
<evidence type="ECO:0000256" key="1">
    <source>
        <dbReference type="ARBA" id="ARBA00004147"/>
    </source>
</evidence>
<dbReference type="Pfam" id="PF01057">
    <property type="entry name" value="Parvo_NS1"/>
    <property type="match status" value="1"/>
</dbReference>
<evidence type="ECO:0000256" key="6">
    <source>
        <dbReference type="SAM" id="MobiDB-lite"/>
    </source>
</evidence>
<dbReference type="GO" id="GO:0019079">
    <property type="term" value="P:viral genome replication"/>
    <property type="evidence" value="ECO:0007669"/>
    <property type="project" value="InterPro"/>
</dbReference>
<keyword evidence="2" id="KW-1048">Host nucleus</keyword>
<dbReference type="InterPro" id="IPR001257">
    <property type="entry name" value="Parvovirus_NS1_helicase"/>
</dbReference>
<feature type="region of interest" description="Disordered" evidence="6">
    <location>
        <begin position="18"/>
        <end position="46"/>
    </location>
</feature>
<evidence type="ECO:0000256" key="2">
    <source>
        <dbReference type="ARBA" id="ARBA00022562"/>
    </source>
</evidence>
<organism evidence="8">
    <name type="scientific">Dysaphis plantaginea densovirus</name>
    <dbReference type="NCBI Taxonomy" id="551224"/>
    <lineage>
        <taxon>Viruses</taxon>
        <taxon>Monodnaviria</taxon>
        <taxon>Shotokuvirae</taxon>
        <taxon>Cossaviricota</taxon>
        <taxon>Quintoviricetes</taxon>
        <taxon>Piccovirales</taxon>
        <taxon>Parvoviridae</taxon>
        <taxon>Densovirinae</taxon>
        <taxon>Hemiambidensovirus</taxon>
        <taxon>Hemiambidensovirus hemipteran1</taxon>
        <taxon>Hemipteran ambidensovirus 2</taxon>
    </lineage>
</organism>